<dbReference type="GO" id="GO:0016874">
    <property type="term" value="F:ligase activity"/>
    <property type="evidence" value="ECO:0007669"/>
    <property type="project" value="UniProtKB-KW"/>
</dbReference>
<gene>
    <name evidence="2" type="ORF">LMG28688_00168</name>
</gene>
<name>A0A6J5FE44_9BURK</name>
<reference evidence="2 3" key="1">
    <citation type="submission" date="2020-04" db="EMBL/GenBank/DDBJ databases">
        <authorList>
            <person name="De Canck E."/>
        </authorList>
    </citation>
    <scope>NUCLEOTIDE SEQUENCE [LARGE SCALE GENOMIC DNA]</scope>
    <source>
        <strain evidence="2 3">LMG 28688</strain>
    </source>
</reference>
<evidence type="ECO:0000313" key="2">
    <source>
        <dbReference type="EMBL" id="CAB3776114.1"/>
    </source>
</evidence>
<evidence type="ECO:0000313" key="3">
    <source>
        <dbReference type="Proteomes" id="UP000494119"/>
    </source>
</evidence>
<evidence type="ECO:0000256" key="1">
    <source>
        <dbReference type="SAM" id="MobiDB-lite"/>
    </source>
</evidence>
<dbReference type="Gene3D" id="3.30.930.10">
    <property type="entry name" value="Bira Bifunctional Protein, Domain 2"/>
    <property type="match status" value="1"/>
</dbReference>
<dbReference type="EMBL" id="CADIKL010000001">
    <property type="protein sequence ID" value="CAB3776114.1"/>
    <property type="molecule type" value="Genomic_DNA"/>
</dbReference>
<dbReference type="InterPro" id="IPR045864">
    <property type="entry name" value="aa-tRNA-synth_II/BPL/LPL"/>
</dbReference>
<keyword evidence="3" id="KW-1185">Reference proteome</keyword>
<proteinExistence type="predicted"/>
<organism evidence="2 3">
    <name type="scientific">Paraburkholderia caffeinitolerans</name>
    <dbReference type="NCBI Taxonomy" id="1723730"/>
    <lineage>
        <taxon>Bacteria</taxon>
        <taxon>Pseudomonadati</taxon>
        <taxon>Pseudomonadota</taxon>
        <taxon>Betaproteobacteria</taxon>
        <taxon>Burkholderiales</taxon>
        <taxon>Burkholderiaceae</taxon>
        <taxon>Paraburkholderia</taxon>
    </lineage>
</organism>
<sequence>MNTMTETAALQAGADGAPVEPATPSFRDELIASGLLIDTGENGLYGRSQVFEDVVDRLNAAITHLGADQDPEVLRFPPALRRTDFEDSEYLKNFPQLAGTIHSFCGNDAGQMRLLRCLDDAMKQSDDDRDPAWMEQQKPTRLVLTPAACYPIYPVVARRGPLPAGGSTIDVLSYCFRHEPSLDPARMQMFRQREYVRLGNAEQVMAFRQMWIDRGSLLVSLLGLPVDVDLANDPFFGRGGKIVADSQRAQELKFELLIPVANADSKTACLSFNYHMDHFGGIWKIKCDDGSTAHTACVGFGMERITLALLKHHGLDVNAWPDEVRALLWGDTRARIEHGLKESGA</sequence>
<protein>
    <submittedName>
        <fullName evidence="2">Amino acid--[acyl-carrier-protein] ligase</fullName>
        <ecNumber evidence="2">6.2.1.-</ecNumber>
    </submittedName>
</protein>
<dbReference type="EC" id="6.2.1.-" evidence="2"/>
<feature type="region of interest" description="Disordered" evidence="1">
    <location>
        <begin position="1"/>
        <end position="22"/>
    </location>
</feature>
<dbReference type="RefSeq" id="WP_175194029.1">
    <property type="nucleotide sequence ID" value="NZ_CADIKL010000001.1"/>
</dbReference>
<dbReference type="CDD" id="cd00670">
    <property type="entry name" value="Gly_His_Pro_Ser_Thr_tRS_core"/>
    <property type="match status" value="1"/>
</dbReference>
<dbReference type="AlphaFoldDB" id="A0A6J5FE44"/>
<accession>A0A6J5FE44</accession>
<dbReference type="NCBIfam" id="NF005479">
    <property type="entry name" value="PRK07080.1"/>
    <property type="match status" value="1"/>
</dbReference>
<keyword evidence="2" id="KW-0436">Ligase</keyword>
<dbReference type="SUPFAM" id="SSF55681">
    <property type="entry name" value="Class II aaRS and biotin synthetases"/>
    <property type="match status" value="1"/>
</dbReference>
<dbReference type="Proteomes" id="UP000494119">
    <property type="component" value="Unassembled WGS sequence"/>
</dbReference>